<evidence type="ECO:0000313" key="2">
    <source>
        <dbReference type="EMBL" id="KIP99421.1"/>
    </source>
</evidence>
<dbReference type="Pfam" id="PF10947">
    <property type="entry name" value="DUF2628"/>
    <property type="match status" value="1"/>
</dbReference>
<organism evidence="2 3">
    <name type="scientific">Agrobacterium tumefaciens</name>
    <dbReference type="NCBI Taxonomy" id="358"/>
    <lineage>
        <taxon>Bacteria</taxon>
        <taxon>Pseudomonadati</taxon>
        <taxon>Pseudomonadota</taxon>
        <taxon>Alphaproteobacteria</taxon>
        <taxon>Hyphomicrobiales</taxon>
        <taxon>Rhizobiaceae</taxon>
        <taxon>Rhizobium/Agrobacterium group</taxon>
        <taxon>Agrobacterium</taxon>
        <taxon>Agrobacterium tumefaciens complex</taxon>
    </lineage>
</organism>
<proteinExistence type="predicted"/>
<dbReference type="OrthoDB" id="7285394at2"/>
<keyword evidence="1" id="KW-1133">Transmembrane helix</keyword>
<gene>
    <name evidence="2" type="ORF">RU07_18990</name>
</gene>
<evidence type="ECO:0000313" key="3">
    <source>
        <dbReference type="Proteomes" id="UP000035017"/>
    </source>
</evidence>
<sequence>MTSYFVLEAPGGADRDHRSTRFIADRFSWLALLFPWAWFAIHRLWWLSIAIIVLQVAASQMSGLEGYGIIGALFALTVGLIAGLEGRNIVARHLVLKGWTLKAVIPAHDLSTAEETYFSNLPEDDTAQVSAIPQPEWKGDRTNGNGFMNDPAGSFQFDLNGRR</sequence>
<name>A0A0D0KMY0_AGRTU</name>
<feature type="transmembrane region" description="Helical" evidence="1">
    <location>
        <begin position="66"/>
        <end position="84"/>
    </location>
</feature>
<accession>A0A0D0KMY0</accession>
<evidence type="ECO:0008006" key="4">
    <source>
        <dbReference type="Google" id="ProtNLM"/>
    </source>
</evidence>
<keyword evidence="1" id="KW-0472">Membrane</keyword>
<reference evidence="2 3" key="1">
    <citation type="submission" date="2014-12" db="EMBL/GenBank/DDBJ databases">
        <title>16Stimator: statistical estimation of ribosomal gene copy numbers from draft genome assemblies.</title>
        <authorList>
            <person name="Perisin M.A."/>
            <person name="Vetter M."/>
            <person name="Gilbert J.A."/>
            <person name="Bergelson J."/>
        </authorList>
    </citation>
    <scope>NUCLEOTIDE SEQUENCE [LARGE SCALE GENOMIC DNA]</scope>
    <source>
        <strain evidence="2 3">MEJ076</strain>
    </source>
</reference>
<keyword evidence="1" id="KW-0812">Transmembrane</keyword>
<dbReference type="EMBL" id="JXQV01000029">
    <property type="protein sequence ID" value="KIP99421.1"/>
    <property type="molecule type" value="Genomic_DNA"/>
</dbReference>
<protein>
    <recommendedName>
        <fullName evidence="4">DUF2628 domain-containing protein</fullName>
    </recommendedName>
</protein>
<feature type="transmembrane region" description="Helical" evidence="1">
    <location>
        <begin position="27"/>
        <end position="54"/>
    </location>
</feature>
<dbReference type="AlphaFoldDB" id="A0A0D0KMY0"/>
<evidence type="ECO:0000256" key="1">
    <source>
        <dbReference type="SAM" id="Phobius"/>
    </source>
</evidence>
<dbReference type="Proteomes" id="UP000035017">
    <property type="component" value="Unassembled WGS sequence"/>
</dbReference>
<comment type="caution">
    <text evidence="2">The sequence shown here is derived from an EMBL/GenBank/DDBJ whole genome shotgun (WGS) entry which is preliminary data.</text>
</comment>
<dbReference type="InterPro" id="IPR024399">
    <property type="entry name" value="DUF2628"/>
</dbReference>